<sequence length="243" mass="26113">THHPWAGLLVCTAHPSQSIPIVVFFQLGERHEIRSDPIHPGAGTLARSTAMATTRPLLLCAALLLAALSCTFAADAPFLVAHKKVALSRPKPGVERLAVSLDLYNQGSATAYDVAINDDSWPKEAFELVSGEVSKTLERLEPGATASHAFVLESKTQGRFQASPAVIKYRVATKAALQEAYSTPILPLDILAERPPVKKFEWAKKLVAKYGALVSVVSFVLGFIYLVASPSKSAGSKSGKKRR</sequence>
<proteinExistence type="predicted"/>
<dbReference type="Proteomes" id="UP000015105">
    <property type="component" value="Chromosome 3D"/>
</dbReference>
<keyword evidence="1" id="KW-1133">Transmembrane helix</keyword>
<dbReference type="GO" id="GO:0005783">
    <property type="term" value="C:endoplasmic reticulum"/>
    <property type="evidence" value="ECO:0007669"/>
    <property type="project" value="TreeGrafter"/>
</dbReference>
<dbReference type="PANTHER" id="PTHR12861">
    <property type="entry name" value="TRANSLOCON-ASSOCIATED PROTEIN, BETA SUBUNIT PRECURSOR TRAP-BETA SIGNAL SEQUENCE RECEPTOR BETA SUBUNIT"/>
    <property type="match status" value="1"/>
</dbReference>
<reference evidence="3" key="1">
    <citation type="journal article" date="2014" name="Science">
        <title>Ancient hybridizations among the ancestral genomes of bread wheat.</title>
        <authorList>
            <consortium name="International Wheat Genome Sequencing Consortium,"/>
            <person name="Marcussen T."/>
            <person name="Sandve S.R."/>
            <person name="Heier L."/>
            <person name="Spannagl M."/>
            <person name="Pfeifer M."/>
            <person name="Jakobsen K.S."/>
            <person name="Wulff B.B."/>
            <person name="Steuernagel B."/>
            <person name="Mayer K.F."/>
            <person name="Olsen O.A."/>
        </authorList>
    </citation>
    <scope>NUCLEOTIDE SEQUENCE [LARGE SCALE GENOMIC DNA]</scope>
    <source>
        <strain evidence="3">cv. AL8/78</strain>
    </source>
</reference>
<reference evidence="2" key="5">
    <citation type="journal article" date="2021" name="G3 (Bethesda)">
        <title>Aegilops tauschii genome assembly Aet v5.0 features greater sequence contiguity and improved annotation.</title>
        <authorList>
            <person name="Wang L."/>
            <person name="Zhu T."/>
            <person name="Rodriguez J.C."/>
            <person name="Deal K.R."/>
            <person name="Dubcovsky J."/>
            <person name="McGuire P.E."/>
            <person name="Lux T."/>
            <person name="Spannagl M."/>
            <person name="Mayer K.F.X."/>
            <person name="Baldrich P."/>
            <person name="Meyers B.C."/>
            <person name="Huo N."/>
            <person name="Gu Y.Q."/>
            <person name="Zhou H."/>
            <person name="Devos K.M."/>
            <person name="Bennetzen J.L."/>
            <person name="Unver T."/>
            <person name="Budak H."/>
            <person name="Gulick P.J."/>
            <person name="Galiba G."/>
            <person name="Kalapos B."/>
            <person name="Nelson D.R."/>
            <person name="Li P."/>
            <person name="You F.M."/>
            <person name="Luo M.C."/>
            <person name="Dvorak J."/>
        </authorList>
    </citation>
    <scope>NUCLEOTIDE SEQUENCE [LARGE SCALE GENOMIC DNA]</scope>
    <source>
        <strain evidence="2">cv. AL8/78</strain>
    </source>
</reference>
<keyword evidence="3" id="KW-1185">Reference proteome</keyword>
<reference evidence="2" key="4">
    <citation type="submission" date="2019-03" db="UniProtKB">
        <authorList>
            <consortium name="EnsemblPlants"/>
        </authorList>
    </citation>
    <scope>IDENTIFICATION</scope>
</reference>
<evidence type="ECO:0000313" key="3">
    <source>
        <dbReference type="Proteomes" id="UP000015105"/>
    </source>
</evidence>
<feature type="transmembrane region" description="Helical" evidence="1">
    <location>
        <begin position="207"/>
        <end position="228"/>
    </location>
</feature>
<accession>A0A453E0I6</accession>
<organism evidence="2 3">
    <name type="scientific">Aegilops tauschii subsp. strangulata</name>
    <name type="common">Goatgrass</name>
    <dbReference type="NCBI Taxonomy" id="200361"/>
    <lineage>
        <taxon>Eukaryota</taxon>
        <taxon>Viridiplantae</taxon>
        <taxon>Streptophyta</taxon>
        <taxon>Embryophyta</taxon>
        <taxon>Tracheophyta</taxon>
        <taxon>Spermatophyta</taxon>
        <taxon>Magnoliopsida</taxon>
        <taxon>Liliopsida</taxon>
        <taxon>Poales</taxon>
        <taxon>Poaceae</taxon>
        <taxon>BOP clade</taxon>
        <taxon>Pooideae</taxon>
        <taxon>Triticodae</taxon>
        <taxon>Triticeae</taxon>
        <taxon>Triticinae</taxon>
        <taxon>Aegilops</taxon>
    </lineage>
</organism>
<dbReference type="AlphaFoldDB" id="A0A453E0I6"/>
<keyword evidence="1" id="KW-0472">Membrane</keyword>
<keyword evidence="1" id="KW-0812">Transmembrane</keyword>
<feature type="transmembrane region" description="Helical" evidence="1">
    <location>
        <begin position="56"/>
        <end position="81"/>
    </location>
</feature>
<evidence type="ECO:0000256" key="1">
    <source>
        <dbReference type="SAM" id="Phobius"/>
    </source>
</evidence>
<protein>
    <recommendedName>
        <fullName evidence="4">Translocon-associated protein subunit beta</fullName>
    </recommendedName>
</protein>
<reference evidence="2" key="3">
    <citation type="journal article" date="2017" name="Nature">
        <title>Genome sequence of the progenitor of the wheat D genome Aegilops tauschii.</title>
        <authorList>
            <person name="Luo M.C."/>
            <person name="Gu Y.Q."/>
            <person name="Puiu D."/>
            <person name="Wang H."/>
            <person name="Twardziok S.O."/>
            <person name="Deal K.R."/>
            <person name="Huo N."/>
            <person name="Zhu T."/>
            <person name="Wang L."/>
            <person name="Wang Y."/>
            <person name="McGuire P.E."/>
            <person name="Liu S."/>
            <person name="Long H."/>
            <person name="Ramasamy R.K."/>
            <person name="Rodriguez J.C."/>
            <person name="Van S.L."/>
            <person name="Yuan L."/>
            <person name="Wang Z."/>
            <person name="Xia Z."/>
            <person name="Xiao L."/>
            <person name="Anderson O.D."/>
            <person name="Ouyang S."/>
            <person name="Liang Y."/>
            <person name="Zimin A.V."/>
            <person name="Pertea G."/>
            <person name="Qi P."/>
            <person name="Bennetzen J.L."/>
            <person name="Dai X."/>
            <person name="Dawson M.W."/>
            <person name="Muller H.G."/>
            <person name="Kugler K."/>
            <person name="Rivarola-Duarte L."/>
            <person name="Spannagl M."/>
            <person name="Mayer K.F.X."/>
            <person name="Lu F.H."/>
            <person name="Bevan M.W."/>
            <person name="Leroy P."/>
            <person name="Li P."/>
            <person name="You F.M."/>
            <person name="Sun Q."/>
            <person name="Liu Z."/>
            <person name="Lyons E."/>
            <person name="Wicker T."/>
            <person name="Salzberg S.L."/>
            <person name="Devos K.M."/>
            <person name="Dvorak J."/>
        </authorList>
    </citation>
    <scope>NUCLEOTIDE SEQUENCE [LARGE SCALE GENOMIC DNA]</scope>
    <source>
        <strain evidence="2">cv. AL8/78</strain>
    </source>
</reference>
<dbReference type="EnsemblPlants" id="AET3Gv20179400.3">
    <property type="protein sequence ID" value="AET3Gv20179400.3"/>
    <property type="gene ID" value="AET3Gv20179400"/>
</dbReference>
<evidence type="ECO:0000313" key="2">
    <source>
        <dbReference type="EnsemblPlants" id="AET3Gv20179400.3"/>
    </source>
</evidence>
<evidence type="ECO:0008006" key="4">
    <source>
        <dbReference type="Google" id="ProtNLM"/>
    </source>
</evidence>
<reference evidence="3" key="2">
    <citation type="journal article" date="2017" name="Nat. Plants">
        <title>The Aegilops tauschii genome reveals multiple impacts of transposons.</title>
        <authorList>
            <person name="Zhao G."/>
            <person name="Zou C."/>
            <person name="Li K."/>
            <person name="Wang K."/>
            <person name="Li T."/>
            <person name="Gao L."/>
            <person name="Zhang X."/>
            <person name="Wang H."/>
            <person name="Yang Z."/>
            <person name="Liu X."/>
            <person name="Jiang W."/>
            <person name="Mao L."/>
            <person name="Kong X."/>
            <person name="Jiao Y."/>
            <person name="Jia J."/>
        </authorList>
    </citation>
    <scope>NUCLEOTIDE SEQUENCE [LARGE SCALE GENOMIC DNA]</scope>
    <source>
        <strain evidence="3">cv. AL8/78</strain>
    </source>
</reference>
<dbReference type="Gramene" id="AET3Gv20179400.3">
    <property type="protein sequence ID" value="AET3Gv20179400.3"/>
    <property type="gene ID" value="AET3Gv20179400"/>
</dbReference>
<dbReference type="STRING" id="200361.A0A453E0I6"/>
<name>A0A453E0I6_AEGTS</name>
<dbReference type="PANTHER" id="PTHR12861:SF3">
    <property type="entry name" value="TRANSLOCON-ASSOCIATED PROTEIN SUBUNIT BETA"/>
    <property type="match status" value="1"/>
</dbReference>
<dbReference type="Pfam" id="PF05753">
    <property type="entry name" value="TRAP_beta"/>
    <property type="match status" value="1"/>
</dbReference>